<keyword evidence="2 3" id="KW-0040">ANK repeat</keyword>
<evidence type="ECO:0000256" key="2">
    <source>
        <dbReference type="ARBA" id="ARBA00023043"/>
    </source>
</evidence>
<evidence type="ECO:0000313" key="5">
    <source>
        <dbReference type="Proteomes" id="UP000748531"/>
    </source>
</evidence>
<keyword evidence="1" id="KW-0677">Repeat</keyword>
<dbReference type="PROSITE" id="PS50088">
    <property type="entry name" value="ANK_REPEAT"/>
    <property type="match status" value="2"/>
</dbReference>
<dbReference type="PROSITE" id="PS50297">
    <property type="entry name" value="ANK_REP_REGION"/>
    <property type="match status" value="2"/>
</dbReference>
<dbReference type="PRINTS" id="PR01415">
    <property type="entry name" value="ANKYRIN"/>
</dbReference>
<dbReference type="PANTHER" id="PTHR24171">
    <property type="entry name" value="ANKYRIN REPEAT DOMAIN-CONTAINING PROTEIN 39-RELATED"/>
    <property type="match status" value="1"/>
</dbReference>
<evidence type="ECO:0000313" key="4">
    <source>
        <dbReference type="EMBL" id="KAF5394332.1"/>
    </source>
</evidence>
<comment type="caution">
    <text evidence="4">The sequence shown here is derived from an EMBL/GenBank/DDBJ whole genome shotgun (WGS) entry which is preliminary data.</text>
</comment>
<evidence type="ECO:0000256" key="1">
    <source>
        <dbReference type="ARBA" id="ARBA00022737"/>
    </source>
</evidence>
<organism evidence="4 5">
    <name type="scientific">Paragonimus heterotremus</name>
    <dbReference type="NCBI Taxonomy" id="100268"/>
    <lineage>
        <taxon>Eukaryota</taxon>
        <taxon>Metazoa</taxon>
        <taxon>Spiralia</taxon>
        <taxon>Lophotrochozoa</taxon>
        <taxon>Platyhelminthes</taxon>
        <taxon>Trematoda</taxon>
        <taxon>Digenea</taxon>
        <taxon>Plagiorchiida</taxon>
        <taxon>Troglotremata</taxon>
        <taxon>Troglotrematidae</taxon>
        <taxon>Paragonimus</taxon>
    </lineage>
</organism>
<keyword evidence="5" id="KW-1185">Reference proteome</keyword>
<proteinExistence type="predicted"/>
<feature type="repeat" description="ANK" evidence="3">
    <location>
        <begin position="68"/>
        <end position="100"/>
    </location>
</feature>
<dbReference type="EMBL" id="LUCH01019016">
    <property type="protein sequence ID" value="KAF5394332.1"/>
    <property type="molecule type" value="Genomic_DNA"/>
</dbReference>
<sequence length="181" mass="20079">MQISEFHEAVTKGDFEKVKLQLSTDRTLINCSKDGLTPLHQACFHGHIDIVEYLLKNGADINARDPNQGYTTLMFAAITGNTRLTEMLLQYGARSSDTNKLGRTAAQMAAFVGNHRVTTLINNFLEKDEVDYYTQSSVSTKLRLTSSLADGLYSLISCSNITPVKVILLYIYGCFLILSSI</sequence>
<gene>
    <name evidence="4" type="ORF">PHET_11799</name>
</gene>
<dbReference type="SUPFAM" id="SSF48403">
    <property type="entry name" value="Ankyrin repeat"/>
    <property type="match status" value="1"/>
</dbReference>
<accession>A0A8J4T5Z6</accession>
<evidence type="ECO:0000256" key="3">
    <source>
        <dbReference type="PROSITE-ProRule" id="PRU00023"/>
    </source>
</evidence>
<evidence type="ECO:0008006" key="6">
    <source>
        <dbReference type="Google" id="ProtNLM"/>
    </source>
</evidence>
<dbReference type="OrthoDB" id="10257049at2759"/>
<name>A0A8J4T5Z6_9TREM</name>
<dbReference type="Pfam" id="PF12796">
    <property type="entry name" value="Ank_2"/>
    <property type="match status" value="1"/>
</dbReference>
<dbReference type="Gene3D" id="1.25.40.20">
    <property type="entry name" value="Ankyrin repeat-containing domain"/>
    <property type="match status" value="1"/>
</dbReference>
<protein>
    <recommendedName>
        <fullName evidence="6">Ankyrin repeat domain-containing protein 29</fullName>
    </recommendedName>
</protein>
<feature type="repeat" description="ANK" evidence="3">
    <location>
        <begin position="34"/>
        <end position="66"/>
    </location>
</feature>
<dbReference type="PANTHER" id="PTHR24171:SF9">
    <property type="entry name" value="ANKYRIN REPEAT DOMAIN-CONTAINING PROTEIN 39"/>
    <property type="match status" value="1"/>
</dbReference>
<dbReference type="SMART" id="SM00248">
    <property type="entry name" value="ANK"/>
    <property type="match status" value="2"/>
</dbReference>
<dbReference type="InterPro" id="IPR002110">
    <property type="entry name" value="Ankyrin_rpt"/>
</dbReference>
<reference evidence="4" key="1">
    <citation type="submission" date="2019-05" db="EMBL/GenBank/DDBJ databases">
        <title>Annotation for the trematode Paragonimus heterotremus.</title>
        <authorList>
            <person name="Choi Y.-J."/>
        </authorList>
    </citation>
    <scope>NUCLEOTIDE SEQUENCE</scope>
    <source>
        <strain evidence="4">LC</strain>
    </source>
</reference>
<dbReference type="AlphaFoldDB" id="A0A8J4T5Z6"/>
<dbReference type="InterPro" id="IPR036770">
    <property type="entry name" value="Ankyrin_rpt-contain_sf"/>
</dbReference>
<dbReference type="Proteomes" id="UP000748531">
    <property type="component" value="Unassembled WGS sequence"/>
</dbReference>